<dbReference type="RefSeq" id="WP_179632142.1">
    <property type="nucleotide sequence ID" value="NZ_JACCFH010000001.1"/>
</dbReference>
<dbReference type="PANTHER" id="PTHR11109:SF7">
    <property type="entry name" value="GTP CYCLOHYDROLASE 1"/>
    <property type="match status" value="1"/>
</dbReference>
<dbReference type="Gene3D" id="1.10.286.10">
    <property type="match status" value="1"/>
</dbReference>
<dbReference type="Gene3D" id="3.30.1130.10">
    <property type="match status" value="1"/>
</dbReference>
<evidence type="ECO:0000256" key="4">
    <source>
        <dbReference type="ARBA" id="ARBA00022563"/>
    </source>
</evidence>
<dbReference type="Proteomes" id="UP000518288">
    <property type="component" value="Unassembled WGS sequence"/>
</dbReference>
<dbReference type="GO" id="GO:0003934">
    <property type="term" value="F:GTP cyclohydrolase I activity"/>
    <property type="evidence" value="ECO:0007669"/>
    <property type="project" value="UniProtKB-EC"/>
</dbReference>
<keyword evidence="8" id="KW-1185">Reference proteome</keyword>
<keyword evidence="5 7" id="KW-0378">Hydrolase</keyword>
<dbReference type="GO" id="GO:0006729">
    <property type="term" value="P:tetrahydrobiopterin biosynthetic process"/>
    <property type="evidence" value="ECO:0007669"/>
    <property type="project" value="TreeGrafter"/>
</dbReference>
<evidence type="ECO:0000256" key="1">
    <source>
        <dbReference type="ARBA" id="ARBA00001052"/>
    </source>
</evidence>
<dbReference type="SUPFAM" id="SSF55620">
    <property type="entry name" value="Tetrahydrobiopterin biosynthesis enzymes-like"/>
    <property type="match status" value="1"/>
</dbReference>
<proteinExistence type="predicted"/>
<evidence type="ECO:0000313" key="8">
    <source>
        <dbReference type="Proteomes" id="UP000518288"/>
    </source>
</evidence>
<evidence type="ECO:0000313" key="7">
    <source>
        <dbReference type="EMBL" id="NYG31168.1"/>
    </source>
</evidence>
<evidence type="ECO:0000256" key="5">
    <source>
        <dbReference type="ARBA" id="ARBA00022801"/>
    </source>
</evidence>
<evidence type="ECO:0000259" key="6">
    <source>
        <dbReference type="Pfam" id="PF01227"/>
    </source>
</evidence>
<organism evidence="7 8">
    <name type="scientific">Sphaerotilus montanus</name>
    <dbReference type="NCBI Taxonomy" id="522889"/>
    <lineage>
        <taxon>Bacteria</taxon>
        <taxon>Pseudomonadati</taxon>
        <taxon>Pseudomonadota</taxon>
        <taxon>Betaproteobacteria</taxon>
        <taxon>Burkholderiales</taxon>
        <taxon>Sphaerotilaceae</taxon>
        <taxon>Sphaerotilus</taxon>
    </lineage>
</organism>
<protein>
    <recommendedName>
        <fullName evidence="3">GTP cyclohydrolase I</fullName>
        <ecNumber evidence="3">3.5.4.16</ecNumber>
    </recommendedName>
</protein>
<dbReference type="GO" id="GO:0008270">
    <property type="term" value="F:zinc ion binding"/>
    <property type="evidence" value="ECO:0007669"/>
    <property type="project" value="TreeGrafter"/>
</dbReference>
<dbReference type="GO" id="GO:0006730">
    <property type="term" value="P:one-carbon metabolic process"/>
    <property type="evidence" value="ECO:0007669"/>
    <property type="project" value="UniProtKB-KW"/>
</dbReference>
<accession>A0A7Y9U3R8</accession>
<dbReference type="EMBL" id="JACCFH010000001">
    <property type="protein sequence ID" value="NYG31168.1"/>
    <property type="molecule type" value="Genomic_DNA"/>
</dbReference>
<comment type="caution">
    <text evidence="7">The sequence shown here is derived from an EMBL/GenBank/DDBJ whole genome shotgun (WGS) entry which is preliminary data.</text>
</comment>
<dbReference type="EC" id="3.5.4.16" evidence="3"/>
<evidence type="ECO:0000256" key="2">
    <source>
        <dbReference type="ARBA" id="ARBA00005080"/>
    </source>
</evidence>
<comment type="catalytic activity">
    <reaction evidence="1">
        <text>GTP + H2O = 7,8-dihydroneopterin 3'-triphosphate + formate + H(+)</text>
        <dbReference type="Rhea" id="RHEA:17473"/>
        <dbReference type="ChEBI" id="CHEBI:15377"/>
        <dbReference type="ChEBI" id="CHEBI:15378"/>
        <dbReference type="ChEBI" id="CHEBI:15740"/>
        <dbReference type="ChEBI" id="CHEBI:37565"/>
        <dbReference type="ChEBI" id="CHEBI:58462"/>
        <dbReference type="EC" id="3.5.4.16"/>
    </reaction>
</comment>
<dbReference type="InterPro" id="IPR020602">
    <property type="entry name" value="GTP_CycHdrlase_I_dom"/>
</dbReference>
<sequence length="246" mass="27524">MNSLTEFPVTASPDDDVQAAGRPMSAVIRARIQAANRRFHANDNIAEFIQPGELEALLDEVQGKLAGVLDSLVIDTVSDHNTQDTARRVAKMYLQEVFRGRYVPQPPVTQFPNVEHLNELMIVGPITVRSACSHHLCPIIGKLWIGVMPNEHSALIGLSKYARLAEWIMSRPQIQEEAVTQVADLLNDKMQPDGLAVIMEADHFCMGWRGVKDMDSKMINSVMRGSFLKDPNLRREFLSLVTHRKG</sequence>
<comment type="pathway">
    <text evidence="2">Cofactor biosynthesis; 7,8-dihydroneopterin triphosphate biosynthesis; 7,8-dihydroneopterin triphosphate from GTP: step 1/1.</text>
</comment>
<dbReference type="GO" id="GO:0005525">
    <property type="term" value="F:GTP binding"/>
    <property type="evidence" value="ECO:0007669"/>
    <property type="project" value="TreeGrafter"/>
</dbReference>
<dbReference type="InterPro" id="IPR043134">
    <property type="entry name" value="GTP-CH-I_N"/>
</dbReference>
<gene>
    <name evidence="7" type="ORF">BDD16_000154</name>
</gene>
<keyword evidence="4" id="KW-0554">One-carbon metabolism</keyword>
<dbReference type="PANTHER" id="PTHR11109">
    <property type="entry name" value="GTP CYCLOHYDROLASE I"/>
    <property type="match status" value="1"/>
</dbReference>
<dbReference type="AlphaFoldDB" id="A0A7Y9U3R8"/>
<reference evidence="7 8" key="1">
    <citation type="submission" date="2020-07" db="EMBL/GenBank/DDBJ databases">
        <title>Genomic Encyclopedia of Archaeal and Bacterial Type Strains, Phase II (KMG-II): from individual species to whole genera.</title>
        <authorList>
            <person name="Goeker M."/>
        </authorList>
    </citation>
    <scope>NUCLEOTIDE SEQUENCE [LARGE SCALE GENOMIC DNA]</scope>
    <source>
        <strain evidence="7 8">DSM 21226</strain>
    </source>
</reference>
<dbReference type="UniPathway" id="UPA00848">
    <property type="reaction ID" value="UER00151"/>
</dbReference>
<feature type="domain" description="GTP cyclohydrolase I" evidence="6">
    <location>
        <begin position="77"/>
        <end position="241"/>
    </location>
</feature>
<dbReference type="GO" id="GO:0046654">
    <property type="term" value="P:tetrahydrofolate biosynthetic process"/>
    <property type="evidence" value="ECO:0007669"/>
    <property type="project" value="InterPro"/>
</dbReference>
<dbReference type="GO" id="GO:0005737">
    <property type="term" value="C:cytoplasm"/>
    <property type="evidence" value="ECO:0007669"/>
    <property type="project" value="TreeGrafter"/>
</dbReference>
<dbReference type="InterPro" id="IPR001474">
    <property type="entry name" value="GTP_CycHdrlase_I"/>
</dbReference>
<dbReference type="Pfam" id="PF01227">
    <property type="entry name" value="GTP_cyclohydroI"/>
    <property type="match status" value="1"/>
</dbReference>
<evidence type="ECO:0000256" key="3">
    <source>
        <dbReference type="ARBA" id="ARBA00012715"/>
    </source>
</evidence>
<name>A0A7Y9U3R8_9BURK</name>
<dbReference type="InterPro" id="IPR043133">
    <property type="entry name" value="GTP-CH-I_C/QueF"/>
</dbReference>